<gene>
    <name evidence="3" type="ORF">SAMN05216174_11095</name>
</gene>
<accession>A0A1G6U420</accession>
<feature type="region of interest" description="Disordered" evidence="1">
    <location>
        <begin position="62"/>
        <end position="136"/>
    </location>
</feature>
<keyword evidence="4" id="KW-1185">Reference proteome</keyword>
<dbReference type="EMBL" id="FMZZ01000010">
    <property type="protein sequence ID" value="SDD36053.1"/>
    <property type="molecule type" value="Genomic_DNA"/>
</dbReference>
<dbReference type="OrthoDB" id="3637826at2"/>
<reference evidence="4" key="1">
    <citation type="submission" date="2016-10" db="EMBL/GenBank/DDBJ databases">
        <authorList>
            <person name="Varghese N."/>
            <person name="Submissions S."/>
        </authorList>
    </citation>
    <scope>NUCLEOTIDE SEQUENCE [LARGE SCALE GENOMIC DNA]</scope>
    <source>
        <strain evidence="4">IBRC-M 10403</strain>
    </source>
</reference>
<keyword evidence="2" id="KW-0472">Membrane</keyword>
<keyword evidence="2" id="KW-0812">Transmembrane</keyword>
<dbReference type="Proteomes" id="UP000199501">
    <property type="component" value="Unassembled WGS sequence"/>
</dbReference>
<proteinExistence type="predicted"/>
<evidence type="ECO:0000313" key="4">
    <source>
        <dbReference type="Proteomes" id="UP000199501"/>
    </source>
</evidence>
<evidence type="ECO:0000256" key="2">
    <source>
        <dbReference type="SAM" id="Phobius"/>
    </source>
</evidence>
<organism evidence="3 4">
    <name type="scientific">Actinokineospora iranica</name>
    <dbReference type="NCBI Taxonomy" id="1271860"/>
    <lineage>
        <taxon>Bacteria</taxon>
        <taxon>Bacillati</taxon>
        <taxon>Actinomycetota</taxon>
        <taxon>Actinomycetes</taxon>
        <taxon>Pseudonocardiales</taxon>
        <taxon>Pseudonocardiaceae</taxon>
        <taxon>Actinokineospora</taxon>
    </lineage>
</organism>
<evidence type="ECO:0000313" key="3">
    <source>
        <dbReference type="EMBL" id="SDD36053.1"/>
    </source>
</evidence>
<dbReference type="AlphaFoldDB" id="A0A1G6U420"/>
<keyword evidence="2" id="KW-1133">Transmembrane helix</keyword>
<dbReference type="STRING" id="1271860.SAMN05216174_11095"/>
<name>A0A1G6U420_9PSEU</name>
<sequence length="227" mass="23439">MRNANQANDPLTPAARTARSGRRRVAVIVVIAALALTVAIVGAYAAGRKQGAAAAAATTVTESVTVSPDPGSPPATSSRGAAPSSASRSSVPSARSAAPRAADDDVSSQIRLEPGYGVDLDAPEANAEEVSGPDGDIDLHFSDDLTVTASRAALFYYYGTESDAKTDCPKTVKEGRSTTGPLTPSAIGSQYCFRTSRGAYGWFNINSVDLQPGPPEDHVVINYRVGL</sequence>
<protein>
    <submittedName>
        <fullName evidence="3">Uncharacterized protein</fullName>
    </submittedName>
</protein>
<dbReference type="RefSeq" id="WP_091453389.1">
    <property type="nucleotide sequence ID" value="NZ_FMZZ01000010.1"/>
</dbReference>
<feature type="compositionally biased region" description="Low complexity" evidence="1">
    <location>
        <begin position="74"/>
        <end position="100"/>
    </location>
</feature>
<feature type="transmembrane region" description="Helical" evidence="2">
    <location>
        <begin position="25"/>
        <end position="46"/>
    </location>
</feature>
<evidence type="ECO:0000256" key="1">
    <source>
        <dbReference type="SAM" id="MobiDB-lite"/>
    </source>
</evidence>